<dbReference type="Proteomes" id="UP001341281">
    <property type="component" value="Chromosome 05"/>
</dbReference>
<dbReference type="EMBL" id="CP144749">
    <property type="protein sequence ID" value="WVZ75403.1"/>
    <property type="molecule type" value="Genomic_DNA"/>
</dbReference>
<keyword evidence="3" id="KW-1185">Reference proteome</keyword>
<dbReference type="SUPFAM" id="SSF56672">
    <property type="entry name" value="DNA/RNA polymerases"/>
    <property type="match status" value="1"/>
</dbReference>
<dbReference type="Pfam" id="PF00078">
    <property type="entry name" value="RVT_1"/>
    <property type="match status" value="1"/>
</dbReference>
<evidence type="ECO:0000313" key="2">
    <source>
        <dbReference type="EMBL" id="WVZ75403.1"/>
    </source>
</evidence>
<dbReference type="PANTHER" id="PTHR19446">
    <property type="entry name" value="REVERSE TRANSCRIPTASES"/>
    <property type="match status" value="1"/>
</dbReference>
<evidence type="ECO:0000259" key="1">
    <source>
        <dbReference type="PROSITE" id="PS50878"/>
    </source>
</evidence>
<gene>
    <name evidence="2" type="ORF">U9M48_023456</name>
</gene>
<protein>
    <recommendedName>
        <fullName evidence="1">Reverse transcriptase domain-containing protein</fullName>
    </recommendedName>
</protein>
<dbReference type="PROSITE" id="PS50878">
    <property type="entry name" value="RT_POL"/>
    <property type="match status" value="1"/>
</dbReference>
<name>A0AAQ3WUR0_PASNO</name>
<evidence type="ECO:0000313" key="3">
    <source>
        <dbReference type="Proteomes" id="UP001341281"/>
    </source>
</evidence>
<feature type="domain" description="Reverse transcriptase" evidence="1">
    <location>
        <begin position="179"/>
        <end position="377"/>
    </location>
</feature>
<reference evidence="2 3" key="1">
    <citation type="submission" date="2024-02" db="EMBL/GenBank/DDBJ databases">
        <title>High-quality chromosome-scale genome assembly of Pensacola bahiagrass (Paspalum notatum Flugge var. saurae).</title>
        <authorList>
            <person name="Vega J.M."/>
            <person name="Podio M."/>
            <person name="Orjuela J."/>
            <person name="Siena L.A."/>
            <person name="Pessino S.C."/>
            <person name="Combes M.C."/>
            <person name="Mariac C."/>
            <person name="Albertini E."/>
            <person name="Pupilli F."/>
            <person name="Ortiz J.P.A."/>
            <person name="Leblanc O."/>
        </authorList>
    </citation>
    <scope>NUCLEOTIDE SEQUENCE [LARGE SCALE GENOMIC DNA]</scope>
    <source>
        <strain evidence="2">R1</strain>
        <tissue evidence="2">Leaf</tissue>
    </source>
</reference>
<dbReference type="InterPro" id="IPR043502">
    <property type="entry name" value="DNA/RNA_pol_sf"/>
</dbReference>
<dbReference type="InterPro" id="IPR000477">
    <property type="entry name" value="RT_dom"/>
</dbReference>
<accession>A0AAQ3WUR0</accession>
<proteinExistence type="predicted"/>
<dbReference type="CDD" id="cd01650">
    <property type="entry name" value="RT_nLTR_like"/>
    <property type="match status" value="1"/>
</dbReference>
<sequence length="377" mass="42784">MALDVIQWLDAAQETRELSNAEHTLRKGLKRRVTALAIIERARKRQASRITFLKMGDPNTKFFHSKINARKRKNYIYKLNQDDVWATSHEDKETLIQDHFDAVLGDLGPRRVDLNWSALGIPTFELTHLESPFSEGELLEVVKQIPPDKAPGPDGFTGSFYRSCWSIIKADLLAVINSLHDRRFLNFDLLNRANIVLLPKNDGSDSIANYMPISLIHSIAKLFTKLLSLRLAPSMRDIISKNQSAFIKGRSIHDNFLYVRNMARRFHRNKTPMLLVKLDISKAFDSVRWDYLLTLMGHLGFPSAWCDWVASLLATSTSQVLLNGIPGQPIAHGRGLRQGDPLSPLLFVLAIDPLQRLLHLATEAGILSRVLRVRTRL</sequence>
<dbReference type="AlphaFoldDB" id="A0AAQ3WUR0"/>
<organism evidence="2 3">
    <name type="scientific">Paspalum notatum var. saurae</name>
    <dbReference type="NCBI Taxonomy" id="547442"/>
    <lineage>
        <taxon>Eukaryota</taxon>
        <taxon>Viridiplantae</taxon>
        <taxon>Streptophyta</taxon>
        <taxon>Embryophyta</taxon>
        <taxon>Tracheophyta</taxon>
        <taxon>Spermatophyta</taxon>
        <taxon>Magnoliopsida</taxon>
        <taxon>Liliopsida</taxon>
        <taxon>Poales</taxon>
        <taxon>Poaceae</taxon>
        <taxon>PACMAD clade</taxon>
        <taxon>Panicoideae</taxon>
        <taxon>Andropogonodae</taxon>
        <taxon>Paspaleae</taxon>
        <taxon>Paspalinae</taxon>
        <taxon>Paspalum</taxon>
    </lineage>
</organism>